<feature type="domain" description="Transposase (putative) gypsy type" evidence="2">
    <location>
        <begin position="51"/>
        <end position="117"/>
    </location>
</feature>
<organism evidence="3 4">
    <name type="scientific">Lolium multiflorum</name>
    <name type="common">Italian ryegrass</name>
    <name type="synonym">Lolium perenne subsp. multiflorum</name>
    <dbReference type="NCBI Taxonomy" id="4521"/>
    <lineage>
        <taxon>Eukaryota</taxon>
        <taxon>Viridiplantae</taxon>
        <taxon>Streptophyta</taxon>
        <taxon>Embryophyta</taxon>
        <taxon>Tracheophyta</taxon>
        <taxon>Spermatophyta</taxon>
        <taxon>Magnoliopsida</taxon>
        <taxon>Liliopsida</taxon>
        <taxon>Poales</taxon>
        <taxon>Poaceae</taxon>
        <taxon>BOP clade</taxon>
        <taxon>Pooideae</taxon>
        <taxon>Poodae</taxon>
        <taxon>Poeae</taxon>
        <taxon>Poeae Chloroplast Group 2 (Poeae type)</taxon>
        <taxon>Loliodinae</taxon>
        <taxon>Loliinae</taxon>
        <taxon>Lolium</taxon>
    </lineage>
</organism>
<sequence>MAAEDLDWERSKISNQDLNLMKKLGLMKKDDAIRFPSEESYPNPPMEYRVSFVDHLIRGLSAPIHDFLRGLLFVYGIQLHQLTPNSILHISIFITLCECFLGVPPNWALWKRIFLLRRNASRNATYNIGGVVICVRTDVEYFDVKFPDSVQGWRKKWLYIHEESANSVEHNIIPFDGNAKIQRRRSWDAEASEEEKKATEALMSRIRQLQNTRGEELSGVQITAYFLRIRVQPLQARKNPLWTYTGGNDANRLSSDLSAKDLEKLIRRISRLNKKDPVPSSCRVVPYSSTNPLPEPMIKDLLRIGAQFVGYREYANKTEEKLAEANERANTLAQRLEHSEKARKKAELDATEARAEADKAKADAAARTAQEFQLEEPANDPLLDALSFLEVHGSEAREGIDQAKAGLSRLFPYFFPKKEEPATFLDLAKSFNSAEDLGLKMRQENMKVAVESTVALVADSRQTIDWMKLIFDNYSPIPDPPEVFPSSLSKKSSVPVNLDDSSSMDLTEELKELRVQLQSVKKQSLILMEQSRESSEKEKIALQRAQDAISERDTAVAEADAAASRENSMLQLLTDASLDMAGAFLDTITEDERVEARSNVLLRLAREHGSTFWGTPERTRQIVRFQDRALQVREYLDFCTRTLSLVYGTMFPRNKMPETLPALMDKFRDAPRIHGFVRAQLAAGARFAMIMIKICYPKLDMGQVVPKCLEKMSKRKRNFGKYDDIVTPVAEDMMDELLRMDSEFFVKGSYAEHSTRAVNNERLTIDNILGNS</sequence>
<reference evidence="3" key="1">
    <citation type="submission" date="2023-07" db="EMBL/GenBank/DDBJ databases">
        <title>A chromosome-level genome assembly of Lolium multiflorum.</title>
        <authorList>
            <person name="Chen Y."/>
            <person name="Copetti D."/>
            <person name="Kolliker R."/>
            <person name="Studer B."/>
        </authorList>
    </citation>
    <scope>NUCLEOTIDE SEQUENCE</scope>
    <source>
        <strain evidence="3">02402/16</strain>
        <tissue evidence="3">Leaf</tissue>
    </source>
</reference>
<proteinExistence type="predicted"/>
<evidence type="ECO:0000313" key="3">
    <source>
        <dbReference type="EMBL" id="KAK1682618.1"/>
    </source>
</evidence>
<evidence type="ECO:0000313" key="4">
    <source>
        <dbReference type="Proteomes" id="UP001231189"/>
    </source>
</evidence>
<dbReference type="PANTHER" id="PTHR33026">
    <property type="entry name" value="OS06G0360600 PROTEIN"/>
    <property type="match status" value="1"/>
</dbReference>
<evidence type="ECO:0000259" key="2">
    <source>
        <dbReference type="Pfam" id="PF04195"/>
    </source>
</evidence>
<protein>
    <recommendedName>
        <fullName evidence="2">Transposase (putative) gypsy type domain-containing protein</fullName>
    </recommendedName>
</protein>
<dbReference type="PANTHER" id="PTHR33026:SF7">
    <property type="entry name" value="OS03G0100275 PROTEIN"/>
    <property type="match status" value="1"/>
</dbReference>
<evidence type="ECO:0000256" key="1">
    <source>
        <dbReference type="SAM" id="Coils"/>
    </source>
</evidence>
<accession>A0AAD8TIR9</accession>
<dbReference type="EMBL" id="JAUUTY010000002">
    <property type="protein sequence ID" value="KAK1682618.1"/>
    <property type="molecule type" value="Genomic_DNA"/>
</dbReference>
<keyword evidence="4" id="KW-1185">Reference proteome</keyword>
<keyword evidence="1" id="KW-0175">Coiled coil</keyword>
<dbReference type="Pfam" id="PF04195">
    <property type="entry name" value="Transposase_28"/>
    <property type="match status" value="1"/>
</dbReference>
<dbReference type="AlphaFoldDB" id="A0AAD8TIR9"/>
<dbReference type="Proteomes" id="UP001231189">
    <property type="component" value="Unassembled WGS sequence"/>
</dbReference>
<gene>
    <name evidence="3" type="ORF">QYE76_043466</name>
</gene>
<name>A0AAD8TIR9_LOLMU</name>
<feature type="coiled-coil region" evidence="1">
    <location>
        <begin position="503"/>
        <end position="530"/>
    </location>
</feature>
<feature type="coiled-coil region" evidence="1">
    <location>
        <begin position="315"/>
        <end position="363"/>
    </location>
</feature>
<comment type="caution">
    <text evidence="3">The sequence shown here is derived from an EMBL/GenBank/DDBJ whole genome shotgun (WGS) entry which is preliminary data.</text>
</comment>
<dbReference type="InterPro" id="IPR007321">
    <property type="entry name" value="Transposase_28"/>
</dbReference>